<evidence type="ECO:0000313" key="3">
    <source>
        <dbReference type="Proteomes" id="UP001295684"/>
    </source>
</evidence>
<keyword evidence="3" id="KW-1185">Reference proteome</keyword>
<accession>A0AAD1U1P0</accession>
<evidence type="ECO:0000313" key="2">
    <source>
        <dbReference type="EMBL" id="CAI2360567.1"/>
    </source>
</evidence>
<reference evidence="2" key="1">
    <citation type="submission" date="2023-07" db="EMBL/GenBank/DDBJ databases">
        <authorList>
            <consortium name="AG Swart"/>
            <person name="Singh M."/>
            <person name="Singh A."/>
            <person name="Seah K."/>
            <person name="Emmerich C."/>
        </authorList>
    </citation>
    <scope>NUCLEOTIDE SEQUENCE</scope>
    <source>
        <strain evidence="2">DP1</strain>
    </source>
</reference>
<proteinExistence type="predicted"/>
<dbReference type="AlphaFoldDB" id="A0AAD1U1P0"/>
<comment type="caution">
    <text evidence="2">The sequence shown here is derived from an EMBL/GenBank/DDBJ whole genome shotgun (WGS) entry which is preliminary data.</text>
</comment>
<organism evidence="2 3">
    <name type="scientific">Euplotes crassus</name>
    <dbReference type="NCBI Taxonomy" id="5936"/>
    <lineage>
        <taxon>Eukaryota</taxon>
        <taxon>Sar</taxon>
        <taxon>Alveolata</taxon>
        <taxon>Ciliophora</taxon>
        <taxon>Intramacronucleata</taxon>
        <taxon>Spirotrichea</taxon>
        <taxon>Hypotrichia</taxon>
        <taxon>Euplotida</taxon>
        <taxon>Euplotidae</taxon>
        <taxon>Moneuplotes</taxon>
    </lineage>
</organism>
<name>A0AAD1U1P0_EUPCR</name>
<protein>
    <submittedName>
        <fullName evidence="2">Uncharacterized protein</fullName>
    </submittedName>
</protein>
<sequence>MKFPKCQAKGCKKRSIFYLTRSGKYVCSDDKAARYNEYAVDLDEECITLITPEPVKALLRTINQCRKELEFSPFTFGHLSTPEEYEGLNLTIKGHIEDILIQLEAAQRKKTYYMFECLLQQAKKVEKILTQDKIFQKYAVIKLWKEAESAITGDLQVNSASISEQLIEESKNPQNFLLPHNFQSNPLLEEILILQRSKHLSHLEQIVSQLKTQRRGVQLDHQKLISELQSKRTRKKLKIRNLRLNLKAQIEEKSKAQEEYKNSLKSKQRDIAEMQKIIGKLEEESKKSEMENFRLKQSISDGIETLKRERLENQAVRVRDNILYQRGRLKMCSS</sequence>
<evidence type="ECO:0000256" key="1">
    <source>
        <dbReference type="SAM" id="Coils"/>
    </source>
</evidence>
<keyword evidence="1" id="KW-0175">Coiled coil</keyword>
<gene>
    <name evidence="2" type="ORF">ECRASSUSDP1_LOCUS1871</name>
</gene>
<feature type="coiled-coil region" evidence="1">
    <location>
        <begin position="225"/>
        <end position="291"/>
    </location>
</feature>
<dbReference type="EMBL" id="CAMPGE010001767">
    <property type="protein sequence ID" value="CAI2360567.1"/>
    <property type="molecule type" value="Genomic_DNA"/>
</dbReference>
<dbReference type="Proteomes" id="UP001295684">
    <property type="component" value="Unassembled WGS sequence"/>
</dbReference>